<dbReference type="NCBIfam" id="TIGR01484">
    <property type="entry name" value="HAD-SF-IIB"/>
    <property type="match status" value="1"/>
</dbReference>
<dbReference type="SUPFAM" id="SSF56784">
    <property type="entry name" value="HAD-like"/>
    <property type="match status" value="1"/>
</dbReference>
<evidence type="ECO:0000313" key="1">
    <source>
        <dbReference type="EMBL" id="AZN31133.1"/>
    </source>
</evidence>
<reference evidence="1 2" key="1">
    <citation type="submission" date="2018-12" db="EMBL/GenBank/DDBJ databases">
        <title>Complete genome sequence of Flaviflexus salsibiostraticola KCTC 33148.</title>
        <authorList>
            <person name="Bae J.-W."/>
        </authorList>
    </citation>
    <scope>NUCLEOTIDE SEQUENCE [LARGE SCALE GENOMIC DNA]</scope>
    <source>
        <strain evidence="1 2">KCTC 33148</strain>
    </source>
</reference>
<protein>
    <submittedName>
        <fullName evidence="1">HAD family phosphatase</fullName>
    </submittedName>
</protein>
<proteinExistence type="predicted"/>
<dbReference type="AlphaFoldDB" id="A0A3Q8WV84"/>
<dbReference type="InterPro" id="IPR036412">
    <property type="entry name" value="HAD-like_sf"/>
</dbReference>
<dbReference type="GO" id="GO:0000287">
    <property type="term" value="F:magnesium ion binding"/>
    <property type="evidence" value="ECO:0007669"/>
    <property type="project" value="TreeGrafter"/>
</dbReference>
<gene>
    <name evidence="1" type="ORF">EJO69_08845</name>
</gene>
<sequence length="282" mass="29528">MARLDDALSGLPGAGPELLVALDLDGTTIRHDTSLSRRVSQAIHAHLEAGSHIVIATGRGIDAMMLVAEQLELPDGMAVCANGAITLSREVGVVEPGIYPGARLLDYTTFNPAGEIETIMTYVPEALLAVEPARGPRRLSAPFPHGELVGSSVILPPHQLAGDDATRLTVRAPSLSAEQLQDRIDGLGLDGVEYAVGWTAWLDISPFGVSKATALEKLRQEYGMPTSNVLAVGDGDNDIEMLGWAGTGISMGDANDRVHAAADAKTASVGDDGLAIVLERLL</sequence>
<dbReference type="PROSITE" id="PS01229">
    <property type="entry name" value="COF_2"/>
    <property type="match status" value="1"/>
</dbReference>
<dbReference type="KEGG" id="fsl:EJO69_08845"/>
<dbReference type="Proteomes" id="UP000270021">
    <property type="component" value="Chromosome"/>
</dbReference>
<dbReference type="OrthoDB" id="3180855at2"/>
<evidence type="ECO:0000313" key="2">
    <source>
        <dbReference type="Proteomes" id="UP000270021"/>
    </source>
</evidence>
<dbReference type="GO" id="GO:0016791">
    <property type="term" value="F:phosphatase activity"/>
    <property type="evidence" value="ECO:0007669"/>
    <property type="project" value="TreeGrafter"/>
</dbReference>
<name>A0A3Q8WV84_9ACTO</name>
<dbReference type="GO" id="GO:0005829">
    <property type="term" value="C:cytosol"/>
    <property type="evidence" value="ECO:0007669"/>
    <property type="project" value="TreeGrafter"/>
</dbReference>
<dbReference type="Gene3D" id="3.30.1240.10">
    <property type="match status" value="1"/>
</dbReference>
<keyword evidence="2" id="KW-1185">Reference proteome</keyword>
<organism evidence="1 2">
    <name type="scientific">Flaviflexus salsibiostraticola</name>
    <dbReference type="NCBI Taxonomy" id="1282737"/>
    <lineage>
        <taxon>Bacteria</taxon>
        <taxon>Bacillati</taxon>
        <taxon>Actinomycetota</taxon>
        <taxon>Actinomycetes</taxon>
        <taxon>Actinomycetales</taxon>
        <taxon>Actinomycetaceae</taxon>
        <taxon>Flaviflexus</taxon>
    </lineage>
</organism>
<accession>A0A3Q8WV84</accession>
<dbReference type="PANTHER" id="PTHR10000:SF8">
    <property type="entry name" value="HAD SUPERFAMILY HYDROLASE-LIKE, TYPE 3"/>
    <property type="match status" value="1"/>
</dbReference>
<dbReference type="InterPro" id="IPR023214">
    <property type="entry name" value="HAD_sf"/>
</dbReference>
<dbReference type="Pfam" id="PF08282">
    <property type="entry name" value="Hydrolase_3"/>
    <property type="match status" value="2"/>
</dbReference>
<dbReference type="InterPro" id="IPR006379">
    <property type="entry name" value="HAD-SF_hydro_IIB"/>
</dbReference>
<dbReference type="Gene3D" id="3.40.50.1000">
    <property type="entry name" value="HAD superfamily/HAD-like"/>
    <property type="match status" value="2"/>
</dbReference>
<dbReference type="PANTHER" id="PTHR10000">
    <property type="entry name" value="PHOSPHOSERINE PHOSPHATASE"/>
    <property type="match status" value="1"/>
</dbReference>
<dbReference type="EMBL" id="CP034438">
    <property type="protein sequence ID" value="AZN31133.1"/>
    <property type="molecule type" value="Genomic_DNA"/>
</dbReference>